<dbReference type="NCBIfam" id="TIGR03843">
    <property type="entry name" value="SCO1664 family protein"/>
    <property type="match status" value="1"/>
</dbReference>
<sequence>MTLLGRIMPASNHTYLCRLGPEEGGVQGVYKPVSGEKPLWDFDEGTLAGREYAAWLVSEALGWSVVPPTLLRDGLSGPGMVQLWCEPDPDQAPVDILPQGPLQPGQLHVLDAFDNHERPVMLVHENTAALRRMALFDLVVNNTDRKGGHVLAMPDGHRYGVDHGVCFHVDDKLRTVLWGWAGEALNLDEVAGLVGLAAELDGPLDDELAALLTVPERRATRGRLQTLLREGRFPQPGEGWPSLPWPAF</sequence>
<organism evidence="1 2">
    <name type="scientific">Nocardioides marmoriginsengisoli</name>
    <dbReference type="NCBI Taxonomy" id="661483"/>
    <lineage>
        <taxon>Bacteria</taxon>
        <taxon>Bacillati</taxon>
        <taxon>Actinomycetota</taxon>
        <taxon>Actinomycetes</taxon>
        <taxon>Propionibacteriales</taxon>
        <taxon>Nocardioidaceae</taxon>
        <taxon>Nocardioides</taxon>
    </lineage>
</organism>
<dbReference type="AlphaFoldDB" id="A0A3N0CQW2"/>
<accession>A0A3N0CQW2</accession>
<dbReference type="OrthoDB" id="3423180at2"/>
<dbReference type="Proteomes" id="UP000267128">
    <property type="component" value="Unassembled WGS sequence"/>
</dbReference>
<dbReference type="EMBL" id="RJSE01000002">
    <property type="protein sequence ID" value="RNL65845.1"/>
    <property type="molecule type" value="Genomic_DNA"/>
</dbReference>
<evidence type="ECO:0000313" key="2">
    <source>
        <dbReference type="Proteomes" id="UP000267128"/>
    </source>
</evidence>
<keyword evidence="2" id="KW-1185">Reference proteome</keyword>
<gene>
    <name evidence="1" type="ORF">EFK50_01650</name>
</gene>
<reference evidence="1 2" key="1">
    <citation type="submission" date="2018-11" db="EMBL/GenBank/DDBJ databases">
        <authorList>
            <person name="Li F."/>
        </authorList>
    </citation>
    <scope>NUCLEOTIDE SEQUENCE [LARGE SCALE GENOMIC DNA]</scope>
    <source>
        <strain evidence="1 2">Gsoil 097</strain>
    </source>
</reference>
<evidence type="ECO:0000313" key="1">
    <source>
        <dbReference type="EMBL" id="RNL65845.1"/>
    </source>
</evidence>
<proteinExistence type="predicted"/>
<name>A0A3N0CQW2_9ACTN</name>
<comment type="caution">
    <text evidence="1">The sequence shown here is derived from an EMBL/GenBank/DDBJ whole genome shotgun (WGS) entry which is preliminary data.</text>
</comment>
<protein>
    <submittedName>
        <fullName evidence="1">SCO1664 family protein</fullName>
    </submittedName>
</protein>
<dbReference type="InterPro" id="IPR022292">
    <property type="entry name" value="CHP03843"/>
</dbReference>